<dbReference type="PANTHER" id="PTHR11477">
    <property type="entry name" value="TRANSCRIPTION FACTOR S-II ZINC FINGER DOMAIN-CONTAINING PROTEIN"/>
    <property type="match status" value="1"/>
</dbReference>
<gene>
    <name evidence="6" type="ORF">ACHHYP_13793</name>
</gene>
<name>A0A1V9YEP5_ACHHY</name>
<keyword evidence="3" id="KW-0862">Zinc</keyword>
<dbReference type="GO" id="GO:0008270">
    <property type="term" value="F:zinc ion binding"/>
    <property type="evidence" value="ECO:0007669"/>
    <property type="project" value="UniProtKB-KW"/>
</dbReference>
<keyword evidence="4" id="KW-0539">Nucleus</keyword>
<evidence type="ECO:0000256" key="3">
    <source>
        <dbReference type="ARBA" id="ARBA00022833"/>
    </source>
</evidence>
<dbReference type="SUPFAM" id="SSF57783">
    <property type="entry name" value="Zinc beta-ribbon"/>
    <property type="match status" value="1"/>
</dbReference>
<dbReference type="STRING" id="1202772.A0A1V9YEP5"/>
<keyword evidence="1" id="KW-0479">Metal-binding</keyword>
<dbReference type="Gene3D" id="1.10.472.30">
    <property type="entry name" value="Transcription elongation factor S-II, central domain"/>
    <property type="match status" value="1"/>
</dbReference>
<dbReference type="InterPro" id="IPR003618">
    <property type="entry name" value="TFIIS_cen_dom"/>
</dbReference>
<accession>A0A1V9YEP5</accession>
<dbReference type="GO" id="GO:0006351">
    <property type="term" value="P:DNA-templated transcription"/>
    <property type="evidence" value="ECO:0007669"/>
    <property type="project" value="InterPro"/>
</dbReference>
<dbReference type="SUPFAM" id="SSF46942">
    <property type="entry name" value="Elongation factor TFIIS domain 2"/>
    <property type="match status" value="1"/>
</dbReference>
<sequence length="260" mass="29673">MEKPSKLIVCEDMGGSTIATEVLRPNGDDTSFDDADDDLWAEELEKELALDVYVKKRSVHPFNLPHEVLMVLLGMVSVGRVCRAWSIAASEVARNKYRENLEELFVGFLTDDAPGAVVLARMLEAELHALHGFTHGCFLSKAYKETARRLKFNLRDPKNEQLRARLFSGELTPATLVRLRAVDMANPQLVEQRKEWIRKRTHEVTRDMRELDGFVLSYDLFNCPSCGSNETQHSEGRRKAMADRVCIIVICCKCPYRWQV</sequence>
<dbReference type="PROSITE" id="PS51321">
    <property type="entry name" value="TFIIS_CENTRAL"/>
    <property type="match status" value="1"/>
</dbReference>
<dbReference type="InterPro" id="IPR036575">
    <property type="entry name" value="TFIIS_cen_dom_sf"/>
</dbReference>
<organism evidence="6 7">
    <name type="scientific">Achlya hypogyna</name>
    <name type="common">Oomycete</name>
    <name type="synonym">Protoachlya hypogyna</name>
    <dbReference type="NCBI Taxonomy" id="1202772"/>
    <lineage>
        <taxon>Eukaryota</taxon>
        <taxon>Sar</taxon>
        <taxon>Stramenopiles</taxon>
        <taxon>Oomycota</taxon>
        <taxon>Saprolegniomycetes</taxon>
        <taxon>Saprolegniales</taxon>
        <taxon>Achlyaceae</taxon>
        <taxon>Achlya</taxon>
    </lineage>
</organism>
<evidence type="ECO:0000256" key="1">
    <source>
        <dbReference type="ARBA" id="ARBA00022723"/>
    </source>
</evidence>
<dbReference type="OrthoDB" id="419537at2759"/>
<dbReference type="AlphaFoldDB" id="A0A1V9YEP5"/>
<keyword evidence="2" id="KW-0863">Zinc-finger</keyword>
<dbReference type="EMBL" id="JNBR01001927">
    <property type="protein sequence ID" value="OQR84166.1"/>
    <property type="molecule type" value="Genomic_DNA"/>
</dbReference>
<feature type="domain" description="TFIIS central" evidence="5">
    <location>
        <begin position="93"/>
        <end position="212"/>
    </location>
</feature>
<evidence type="ECO:0000313" key="6">
    <source>
        <dbReference type="EMBL" id="OQR84166.1"/>
    </source>
</evidence>
<comment type="caution">
    <text evidence="6">The sequence shown here is derived from an EMBL/GenBank/DDBJ whole genome shotgun (WGS) entry which is preliminary data.</text>
</comment>
<keyword evidence="7" id="KW-1185">Reference proteome</keyword>
<evidence type="ECO:0000256" key="2">
    <source>
        <dbReference type="ARBA" id="ARBA00022771"/>
    </source>
</evidence>
<dbReference type="PANTHER" id="PTHR11477:SF0">
    <property type="entry name" value="IP08861P-RELATED"/>
    <property type="match status" value="1"/>
</dbReference>
<reference evidence="6 7" key="1">
    <citation type="journal article" date="2014" name="Genome Biol. Evol.">
        <title>The secreted proteins of Achlya hypogyna and Thraustotheca clavata identify the ancestral oomycete secretome and reveal gene acquisitions by horizontal gene transfer.</title>
        <authorList>
            <person name="Misner I."/>
            <person name="Blouin N."/>
            <person name="Leonard G."/>
            <person name="Richards T.A."/>
            <person name="Lane C.E."/>
        </authorList>
    </citation>
    <scope>NUCLEOTIDE SEQUENCE [LARGE SCALE GENOMIC DNA]</scope>
    <source>
        <strain evidence="6 7">ATCC 48635</strain>
    </source>
</reference>
<protein>
    <recommendedName>
        <fullName evidence="5">TFIIS central domain-containing protein</fullName>
    </recommendedName>
</protein>
<dbReference type="SMART" id="SM00510">
    <property type="entry name" value="TFS2M"/>
    <property type="match status" value="1"/>
</dbReference>
<proteinExistence type="predicted"/>
<evidence type="ECO:0000313" key="7">
    <source>
        <dbReference type="Proteomes" id="UP000243579"/>
    </source>
</evidence>
<evidence type="ECO:0000259" key="5">
    <source>
        <dbReference type="PROSITE" id="PS51321"/>
    </source>
</evidence>
<evidence type="ECO:0000256" key="4">
    <source>
        <dbReference type="ARBA" id="ARBA00023242"/>
    </source>
</evidence>
<dbReference type="Pfam" id="PF07500">
    <property type="entry name" value="TFIIS_M"/>
    <property type="match status" value="1"/>
</dbReference>
<dbReference type="Proteomes" id="UP000243579">
    <property type="component" value="Unassembled WGS sequence"/>
</dbReference>
<dbReference type="GO" id="GO:0005634">
    <property type="term" value="C:nucleus"/>
    <property type="evidence" value="ECO:0007669"/>
    <property type="project" value="TreeGrafter"/>
</dbReference>